<evidence type="ECO:0000313" key="3">
    <source>
        <dbReference type="EMBL" id="KZE19045.1"/>
    </source>
</evidence>
<keyword evidence="5" id="KW-0012">Acyltransferase</keyword>
<evidence type="ECO:0000313" key="5">
    <source>
        <dbReference type="EMBL" id="VEW12409.1"/>
    </source>
</evidence>
<dbReference type="Gene3D" id="3.40.630.30">
    <property type="match status" value="1"/>
</dbReference>
<evidence type="ECO:0000259" key="2">
    <source>
        <dbReference type="PROSITE" id="PS51186"/>
    </source>
</evidence>
<dbReference type="Proteomes" id="UP000216867">
    <property type="component" value="Unassembled WGS sequence"/>
</dbReference>
<dbReference type="EMBL" id="LQQR01000021">
    <property type="protein sequence ID" value="KZE19045.1"/>
    <property type="molecule type" value="Genomic_DNA"/>
</dbReference>
<protein>
    <submittedName>
        <fullName evidence="3 4">Acetyltransferase</fullName>
    </submittedName>
    <submittedName>
        <fullName evidence="5">Putative acyltransferase</fullName>
    </submittedName>
</protein>
<feature type="region of interest" description="Disordered" evidence="1">
    <location>
        <begin position="152"/>
        <end position="178"/>
    </location>
</feature>
<reference evidence="4 7" key="3">
    <citation type="submission" date="2017-04" db="EMBL/GenBank/DDBJ databases">
        <title>Kefir bacterial isolates.</title>
        <authorList>
            <person name="Kim Y."/>
            <person name="Blasche S."/>
            <person name="Patil K.R."/>
        </authorList>
    </citation>
    <scope>NUCLEOTIDE SEQUENCE [LARGE SCALE GENOMIC DNA]</scope>
    <source>
        <strain evidence="4 7">OG2</strain>
    </source>
</reference>
<reference evidence="5 8" key="4">
    <citation type="submission" date="2019-02" db="EMBL/GenBank/DDBJ databases">
        <authorList>
            <consortium name="Pathogen Informatics"/>
        </authorList>
    </citation>
    <scope>NUCLEOTIDE SEQUENCE [LARGE SCALE GENOMIC DNA]</scope>
    <source>
        <strain evidence="5 8">3012STDY7078520</strain>
    </source>
</reference>
<sequence length="178" mass="19045">MSDLVLKRFAELTTTELYGILQLRSQVFVVEQDCVFLDLDGVDTLEGTLHAFFPGQGRTMADTHGAELGKSLMPLAYARVLPPDFADGPAAEPGARSIGRVVTDPAVRGGGWGRRLVADLVEAFPGEPLTLNAQSHLERFYSGFGFSPNGPRFDEDGIEHTPMSRPASALVGDAAGTL</sequence>
<organism evidence="3 6">
    <name type="scientific">Brevibacterium casei</name>
    <dbReference type="NCBI Taxonomy" id="33889"/>
    <lineage>
        <taxon>Bacteria</taxon>
        <taxon>Bacillati</taxon>
        <taxon>Actinomycetota</taxon>
        <taxon>Actinomycetes</taxon>
        <taxon>Micrococcales</taxon>
        <taxon>Brevibacteriaceae</taxon>
        <taxon>Brevibacterium</taxon>
    </lineage>
</organism>
<evidence type="ECO:0000313" key="6">
    <source>
        <dbReference type="Proteomes" id="UP000076612"/>
    </source>
</evidence>
<dbReference type="PROSITE" id="PS51186">
    <property type="entry name" value="GNAT"/>
    <property type="match status" value="1"/>
</dbReference>
<evidence type="ECO:0000313" key="7">
    <source>
        <dbReference type="Proteomes" id="UP000216867"/>
    </source>
</evidence>
<name>A0A163AA50_9MICO</name>
<dbReference type="STRING" id="33889.AVW13_12245"/>
<dbReference type="InterPro" id="IPR000182">
    <property type="entry name" value="GNAT_dom"/>
</dbReference>
<dbReference type="Proteomes" id="UP000076612">
    <property type="component" value="Unassembled WGS sequence"/>
</dbReference>
<evidence type="ECO:0000313" key="8">
    <source>
        <dbReference type="Proteomes" id="UP000386281"/>
    </source>
</evidence>
<keyword evidence="4" id="KW-0808">Transferase</keyword>
<dbReference type="EMBL" id="NCWY01000013">
    <property type="protein sequence ID" value="PAK94191.1"/>
    <property type="molecule type" value="Genomic_DNA"/>
</dbReference>
<dbReference type="AlphaFoldDB" id="A0A163AA50"/>
<dbReference type="GeneID" id="99773122"/>
<dbReference type="GO" id="GO:0016747">
    <property type="term" value="F:acyltransferase activity, transferring groups other than amino-acyl groups"/>
    <property type="evidence" value="ECO:0007669"/>
    <property type="project" value="InterPro"/>
</dbReference>
<dbReference type="Pfam" id="PF13673">
    <property type="entry name" value="Acetyltransf_10"/>
    <property type="match status" value="1"/>
</dbReference>
<feature type="domain" description="N-acetyltransferase" evidence="2">
    <location>
        <begin position="7"/>
        <end position="168"/>
    </location>
</feature>
<dbReference type="EMBL" id="CAACXN010000014">
    <property type="protein sequence ID" value="VEW12409.1"/>
    <property type="molecule type" value="Genomic_DNA"/>
</dbReference>
<gene>
    <name evidence="3" type="ORF">AVW13_12245</name>
    <name evidence="4" type="ORF">B8X04_13615</name>
    <name evidence="5" type="ORF">NCTC12391_01494</name>
</gene>
<evidence type="ECO:0000313" key="4">
    <source>
        <dbReference type="EMBL" id="PAK94191.1"/>
    </source>
</evidence>
<dbReference type="Proteomes" id="UP000386281">
    <property type="component" value="Unassembled WGS sequence"/>
</dbReference>
<dbReference type="RefSeq" id="WP_009377037.1">
    <property type="nucleotide sequence ID" value="NZ_CAACXN010000014.1"/>
</dbReference>
<reference evidence="3" key="2">
    <citation type="submission" date="2016-01" db="EMBL/GenBank/DDBJ databases">
        <authorList>
            <person name="Hong K.W."/>
        </authorList>
    </citation>
    <scope>NUCLEOTIDE SEQUENCE</scope>
    <source>
        <strain evidence="3">M40</strain>
    </source>
</reference>
<dbReference type="InterPro" id="IPR016181">
    <property type="entry name" value="Acyl_CoA_acyltransferase"/>
</dbReference>
<dbReference type="SUPFAM" id="SSF55729">
    <property type="entry name" value="Acyl-CoA N-acyltransferases (Nat)"/>
    <property type="match status" value="1"/>
</dbReference>
<evidence type="ECO:0000256" key="1">
    <source>
        <dbReference type="SAM" id="MobiDB-lite"/>
    </source>
</evidence>
<proteinExistence type="predicted"/>
<accession>A0A163AA50</accession>
<reference evidence="6" key="1">
    <citation type="submission" date="2016-01" db="EMBL/GenBank/DDBJ databases">
        <title>Draft genome of Chromobacterium sp. F49.</title>
        <authorList>
            <person name="Hong K.W."/>
        </authorList>
    </citation>
    <scope>NUCLEOTIDE SEQUENCE [LARGE SCALE GENOMIC DNA]</scope>
    <source>
        <strain evidence="6">M40</strain>
    </source>
</reference>